<evidence type="ECO:0000256" key="5">
    <source>
        <dbReference type="SAM" id="Phobius"/>
    </source>
</evidence>
<evidence type="ECO:0000256" key="4">
    <source>
        <dbReference type="ARBA" id="ARBA00023136"/>
    </source>
</evidence>
<gene>
    <name evidence="7" type="ORF">E1263_02885</name>
</gene>
<evidence type="ECO:0000256" key="3">
    <source>
        <dbReference type="ARBA" id="ARBA00022989"/>
    </source>
</evidence>
<sequence length="104" mass="11329">MMGEWLPTRPRPSGAGCCNGGSTLGMRLTKLKVIRLDGSAPSRTHYLIRYALWVVDGLFWAIVALVAILATPHPAARGRSRRRHHRGECALALQIAVPPSAHPN</sequence>
<evidence type="ECO:0000313" key="7">
    <source>
        <dbReference type="EMBL" id="TDD62680.1"/>
    </source>
</evidence>
<dbReference type="Proteomes" id="UP000295124">
    <property type="component" value="Unassembled WGS sequence"/>
</dbReference>
<keyword evidence="4 5" id="KW-0472">Membrane</keyword>
<keyword evidence="3 5" id="KW-1133">Transmembrane helix</keyword>
<feature type="transmembrane region" description="Helical" evidence="5">
    <location>
        <begin position="50"/>
        <end position="72"/>
    </location>
</feature>
<evidence type="ECO:0000259" key="6">
    <source>
        <dbReference type="Pfam" id="PF06271"/>
    </source>
</evidence>
<dbReference type="InterPro" id="IPR010432">
    <property type="entry name" value="RDD"/>
</dbReference>
<feature type="domain" description="RDD" evidence="6">
    <location>
        <begin position="20"/>
        <end position="69"/>
    </location>
</feature>
<dbReference type="AlphaFoldDB" id="A0A4R4ZVX6"/>
<evidence type="ECO:0000256" key="2">
    <source>
        <dbReference type="ARBA" id="ARBA00022692"/>
    </source>
</evidence>
<comment type="subcellular location">
    <subcellularLocation>
        <location evidence="1">Membrane</location>
        <topology evidence="1">Multi-pass membrane protein</topology>
    </subcellularLocation>
</comment>
<reference evidence="7 8" key="1">
    <citation type="submission" date="2019-03" db="EMBL/GenBank/DDBJ databases">
        <title>Draft genome sequences of novel Actinobacteria.</title>
        <authorList>
            <person name="Sahin N."/>
            <person name="Ay H."/>
            <person name="Saygin H."/>
        </authorList>
    </citation>
    <scope>NUCLEOTIDE SEQUENCE [LARGE SCALE GENOMIC DNA]</scope>
    <source>
        <strain evidence="7 8">JCM 13523</strain>
    </source>
</reference>
<keyword evidence="8" id="KW-1185">Reference proteome</keyword>
<dbReference type="Pfam" id="PF06271">
    <property type="entry name" value="RDD"/>
    <property type="match status" value="1"/>
</dbReference>
<comment type="caution">
    <text evidence="7">The sequence shown here is derived from an EMBL/GenBank/DDBJ whole genome shotgun (WGS) entry which is preliminary data.</text>
</comment>
<dbReference type="OrthoDB" id="9787732at2"/>
<accession>A0A4R4ZVX6</accession>
<dbReference type="GO" id="GO:0016020">
    <property type="term" value="C:membrane"/>
    <property type="evidence" value="ECO:0007669"/>
    <property type="project" value="UniProtKB-SubCell"/>
</dbReference>
<evidence type="ECO:0000256" key="1">
    <source>
        <dbReference type="ARBA" id="ARBA00004141"/>
    </source>
</evidence>
<name>A0A4R4ZVX6_9ACTN</name>
<keyword evidence="2 5" id="KW-0812">Transmembrane</keyword>
<dbReference type="EMBL" id="SMKX01000005">
    <property type="protein sequence ID" value="TDD62680.1"/>
    <property type="molecule type" value="Genomic_DNA"/>
</dbReference>
<protein>
    <recommendedName>
        <fullName evidence="6">RDD domain-containing protein</fullName>
    </recommendedName>
</protein>
<proteinExistence type="predicted"/>
<organism evidence="7 8">
    <name type="scientific">Kribbella antibiotica</name>
    <dbReference type="NCBI Taxonomy" id="190195"/>
    <lineage>
        <taxon>Bacteria</taxon>
        <taxon>Bacillati</taxon>
        <taxon>Actinomycetota</taxon>
        <taxon>Actinomycetes</taxon>
        <taxon>Propionibacteriales</taxon>
        <taxon>Kribbellaceae</taxon>
        <taxon>Kribbella</taxon>
    </lineage>
</organism>
<evidence type="ECO:0000313" key="8">
    <source>
        <dbReference type="Proteomes" id="UP000295124"/>
    </source>
</evidence>